<keyword evidence="1" id="KW-0732">Signal</keyword>
<reference evidence="2 3" key="1">
    <citation type="submission" date="2018-10" db="EMBL/GenBank/DDBJ databases">
        <title>Draft Genome Sequence of Ralstonia pseudosolanacearum (R. solanacearum phylotype I) Strain Tg03 Isolated from Luffa cylindrica in China.</title>
        <authorList>
            <person name="Yuan G.-Q."/>
            <person name="Li Q.-Q."/>
            <person name="Zhang Y.-W."/>
        </authorList>
    </citation>
    <scope>NUCLEOTIDE SEQUENCE [LARGE SCALE GENOMIC DNA]</scope>
    <source>
        <strain evidence="2 3">Tg03</strain>
    </source>
</reference>
<feature type="chain" id="PRO_5019581397" evidence="1">
    <location>
        <begin position="22"/>
        <end position="111"/>
    </location>
</feature>
<protein>
    <submittedName>
        <fullName evidence="2">Uncharacterized protein</fullName>
    </submittedName>
</protein>
<dbReference type="EMBL" id="RJTL01000038">
    <property type="protein sequence ID" value="RNM03017.1"/>
    <property type="molecule type" value="Genomic_DNA"/>
</dbReference>
<organism evidence="2 3">
    <name type="scientific">Ralstonia pseudosolanacearum</name>
    <dbReference type="NCBI Taxonomy" id="1310165"/>
    <lineage>
        <taxon>Bacteria</taxon>
        <taxon>Pseudomonadati</taxon>
        <taxon>Pseudomonadota</taxon>
        <taxon>Betaproteobacteria</taxon>
        <taxon>Burkholderiales</taxon>
        <taxon>Burkholderiaceae</taxon>
        <taxon>Ralstonia</taxon>
        <taxon>Ralstonia solanacearum species complex</taxon>
    </lineage>
</organism>
<dbReference type="Proteomes" id="UP000271222">
    <property type="component" value="Unassembled WGS sequence"/>
</dbReference>
<evidence type="ECO:0000256" key="1">
    <source>
        <dbReference type="SAM" id="SignalP"/>
    </source>
</evidence>
<evidence type="ECO:0000313" key="3">
    <source>
        <dbReference type="Proteomes" id="UP000271222"/>
    </source>
</evidence>
<sequence>MKKKHAIAVVVGALISGSALAADAFRFDAFSYHLCQARSITALGVATHASEKKEQVEATLHSIEPPAPIDTKLALIADELIKAGDTTPSERSLEGLRQFLAGICYESAKAP</sequence>
<dbReference type="AlphaFoldDB" id="A0A454TLM3"/>
<proteinExistence type="predicted"/>
<accession>A0A454TLM3</accession>
<feature type="signal peptide" evidence="1">
    <location>
        <begin position="1"/>
        <end position="21"/>
    </location>
</feature>
<gene>
    <name evidence="2" type="ORF">EGA29_19790</name>
</gene>
<dbReference type="RefSeq" id="WP_123203734.1">
    <property type="nucleotide sequence ID" value="NZ_RJTL01000038.1"/>
</dbReference>
<name>A0A454TLM3_9RALS</name>
<comment type="caution">
    <text evidence="2">The sequence shown here is derived from an EMBL/GenBank/DDBJ whole genome shotgun (WGS) entry which is preliminary data.</text>
</comment>
<evidence type="ECO:0000313" key="2">
    <source>
        <dbReference type="EMBL" id="RNM03017.1"/>
    </source>
</evidence>